<keyword evidence="3" id="KW-0408">Iron</keyword>
<keyword evidence="7" id="KW-1185">Reference proteome</keyword>
<dbReference type="Gene3D" id="2.102.10.10">
    <property type="entry name" value="Rieske [2Fe-2S] iron-sulphur domain"/>
    <property type="match status" value="1"/>
</dbReference>
<sequence>MRALCHSDLIAEGQSKGFERDGVRLFAVRKQGKLYAYRNECPHLGINLEWLDDQFLDADGCLIQCAMHGALFLIEDGQCISGPCQGQALQAVPCEERDGKVWVAL</sequence>
<keyword evidence="4" id="KW-0411">Iron-sulfur</keyword>
<evidence type="ECO:0000256" key="4">
    <source>
        <dbReference type="ARBA" id="ARBA00023014"/>
    </source>
</evidence>
<evidence type="ECO:0000313" key="6">
    <source>
        <dbReference type="EMBL" id="QQD23310.1"/>
    </source>
</evidence>
<dbReference type="AlphaFoldDB" id="A0A9X7YMA5"/>
<dbReference type="PROSITE" id="PS51296">
    <property type="entry name" value="RIESKE"/>
    <property type="match status" value="1"/>
</dbReference>
<dbReference type="PANTHER" id="PTHR40261">
    <property type="match status" value="1"/>
</dbReference>
<dbReference type="KEGG" id="vcw:GJQ55_01940"/>
<evidence type="ECO:0000256" key="2">
    <source>
        <dbReference type="ARBA" id="ARBA00022723"/>
    </source>
</evidence>
<evidence type="ECO:0000313" key="7">
    <source>
        <dbReference type="Proteomes" id="UP000596074"/>
    </source>
</evidence>
<name>A0A9X7YMA5_9GAMM</name>
<evidence type="ECO:0000259" key="5">
    <source>
        <dbReference type="PROSITE" id="PS51296"/>
    </source>
</evidence>
<evidence type="ECO:0000256" key="3">
    <source>
        <dbReference type="ARBA" id="ARBA00023004"/>
    </source>
</evidence>
<keyword evidence="2" id="KW-0479">Metal-binding</keyword>
<proteinExistence type="predicted"/>
<dbReference type="SUPFAM" id="SSF50022">
    <property type="entry name" value="ISP domain"/>
    <property type="match status" value="1"/>
</dbReference>
<dbReference type="RefSeq" id="WP_228345834.1">
    <property type="nucleotide sequence ID" value="NZ_CP046056.1"/>
</dbReference>
<dbReference type="GO" id="GO:0051537">
    <property type="term" value="F:2 iron, 2 sulfur cluster binding"/>
    <property type="evidence" value="ECO:0007669"/>
    <property type="project" value="UniProtKB-KW"/>
</dbReference>
<dbReference type="InterPro" id="IPR036922">
    <property type="entry name" value="Rieske_2Fe-2S_sf"/>
</dbReference>
<accession>A0A9X7YMA5</accession>
<dbReference type="GO" id="GO:0046872">
    <property type="term" value="F:metal ion binding"/>
    <property type="evidence" value="ECO:0007669"/>
    <property type="project" value="UniProtKB-KW"/>
</dbReference>
<organism evidence="6 7">
    <name type="scientific">Venatoribacter cucullus</name>
    <dbReference type="NCBI Taxonomy" id="2661630"/>
    <lineage>
        <taxon>Bacteria</taxon>
        <taxon>Pseudomonadati</taxon>
        <taxon>Pseudomonadota</taxon>
        <taxon>Gammaproteobacteria</taxon>
        <taxon>Oceanospirillales</taxon>
        <taxon>Oceanospirillaceae</taxon>
        <taxon>Venatoribacter</taxon>
    </lineage>
</organism>
<keyword evidence="1" id="KW-0001">2Fe-2S</keyword>
<feature type="domain" description="Rieske" evidence="5">
    <location>
        <begin position="2"/>
        <end position="103"/>
    </location>
</feature>
<protein>
    <submittedName>
        <fullName evidence="6">Rieske 2Fe-2S domain-containing protein</fullName>
    </submittedName>
</protein>
<dbReference type="PANTHER" id="PTHR40261:SF1">
    <property type="entry name" value="RIESKE DOMAIN-CONTAINING PROTEIN"/>
    <property type="match status" value="1"/>
</dbReference>
<dbReference type="Pfam" id="PF00355">
    <property type="entry name" value="Rieske"/>
    <property type="match status" value="1"/>
</dbReference>
<dbReference type="Proteomes" id="UP000596074">
    <property type="component" value="Chromosome"/>
</dbReference>
<reference evidence="6 7" key="1">
    <citation type="submission" date="2019-11" db="EMBL/GenBank/DDBJ databases">
        <title>Venatorbacter sp. nov. a predator of Campylobacter and other Gram-negative bacteria.</title>
        <authorList>
            <person name="Saeedi A."/>
            <person name="Cummings N.J."/>
            <person name="Connerton I.F."/>
            <person name="Connerton P.L."/>
        </authorList>
    </citation>
    <scope>NUCLEOTIDE SEQUENCE [LARGE SCALE GENOMIC DNA]</scope>
    <source>
        <strain evidence="6">XL5</strain>
    </source>
</reference>
<dbReference type="CDD" id="cd03467">
    <property type="entry name" value="Rieske"/>
    <property type="match status" value="1"/>
</dbReference>
<dbReference type="EMBL" id="CP046056">
    <property type="protein sequence ID" value="QQD23310.1"/>
    <property type="molecule type" value="Genomic_DNA"/>
</dbReference>
<gene>
    <name evidence="6" type="ORF">GJQ55_01940</name>
</gene>
<evidence type="ECO:0000256" key="1">
    <source>
        <dbReference type="ARBA" id="ARBA00022714"/>
    </source>
</evidence>
<dbReference type="InterPro" id="IPR017941">
    <property type="entry name" value="Rieske_2Fe-2S"/>
</dbReference>